<proteinExistence type="predicted"/>
<evidence type="ECO:0000259" key="7">
    <source>
        <dbReference type="PROSITE" id="PS51007"/>
    </source>
</evidence>
<dbReference type="PRINTS" id="PR00604">
    <property type="entry name" value="CYTCHRMECIAB"/>
</dbReference>
<evidence type="ECO:0000256" key="1">
    <source>
        <dbReference type="ARBA" id="ARBA00022448"/>
    </source>
</evidence>
<evidence type="ECO:0000313" key="8">
    <source>
        <dbReference type="EMBL" id="MDQ0467143.1"/>
    </source>
</evidence>
<keyword evidence="3 6" id="KW-0479">Metal-binding</keyword>
<evidence type="ECO:0000256" key="2">
    <source>
        <dbReference type="ARBA" id="ARBA00022617"/>
    </source>
</evidence>
<dbReference type="Proteomes" id="UP001242480">
    <property type="component" value="Unassembled WGS sequence"/>
</dbReference>
<keyword evidence="4" id="KW-0249">Electron transport</keyword>
<dbReference type="InterPro" id="IPR036909">
    <property type="entry name" value="Cyt_c-like_dom_sf"/>
</dbReference>
<evidence type="ECO:0000313" key="9">
    <source>
        <dbReference type="Proteomes" id="UP001242480"/>
    </source>
</evidence>
<dbReference type="Pfam" id="PF00034">
    <property type="entry name" value="Cytochrom_C"/>
    <property type="match status" value="1"/>
</dbReference>
<dbReference type="PANTHER" id="PTHR11961">
    <property type="entry name" value="CYTOCHROME C"/>
    <property type="match status" value="1"/>
</dbReference>
<keyword evidence="1" id="KW-0813">Transport</keyword>
<feature type="domain" description="Cytochrome c" evidence="7">
    <location>
        <begin position="51"/>
        <end position="151"/>
    </location>
</feature>
<gene>
    <name evidence="8" type="ORF">QO011_000138</name>
</gene>
<evidence type="ECO:0000256" key="6">
    <source>
        <dbReference type="PROSITE-ProRule" id="PRU00433"/>
    </source>
</evidence>
<keyword evidence="9" id="KW-1185">Reference proteome</keyword>
<accession>A0ABU0J128</accession>
<dbReference type="InterPro" id="IPR002327">
    <property type="entry name" value="Cyt_c_1A/1B"/>
</dbReference>
<keyword evidence="5 6" id="KW-0408">Iron</keyword>
<comment type="caution">
    <text evidence="8">The sequence shown here is derived from an EMBL/GenBank/DDBJ whole genome shotgun (WGS) entry which is preliminary data.</text>
</comment>
<dbReference type="InterPro" id="IPR009056">
    <property type="entry name" value="Cyt_c-like_dom"/>
</dbReference>
<dbReference type="SUPFAM" id="SSF46626">
    <property type="entry name" value="Cytochrome c"/>
    <property type="match status" value="1"/>
</dbReference>
<sequence length="158" mass="17243">MPRTKIAQVDPAYSTSFQADRRRLSWRGLVMKRIVFAALAFLAFEGAARAQDVAAGEKVFIKCKACHQIGETAKNAVGPELNGLIGRHSGAVDGFNYSAGMKNSNLQWTEENLSEYLKSPKQKVPGNKMAFVGLNKPEDIANVLAYLKQFGPDGKKAP</sequence>
<reference evidence="8 9" key="1">
    <citation type="submission" date="2023-07" db="EMBL/GenBank/DDBJ databases">
        <title>Genomic Encyclopedia of Type Strains, Phase IV (KMG-IV): sequencing the most valuable type-strain genomes for metagenomic binning, comparative biology and taxonomic classification.</title>
        <authorList>
            <person name="Goeker M."/>
        </authorList>
    </citation>
    <scope>NUCLEOTIDE SEQUENCE [LARGE SCALE GENOMIC DNA]</scope>
    <source>
        <strain evidence="8 9">DSM 19619</strain>
    </source>
</reference>
<keyword evidence="2 6" id="KW-0349">Heme</keyword>
<evidence type="ECO:0000256" key="5">
    <source>
        <dbReference type="ARBA" id="ARBA00023004"/>
    </source>
</evidence>
<evidence type="ECO:0000256" key="3">
    <source>
        <dbReference type="ARBA" id="ARBA00022723"/>
    </source>
</evidence>
<evidence type="ECO:0000256" key="4">
    <source>
        <dbReference type="ARBA" id="ARBA00022982"/>
    </source>
</evidence>
<organism evidence="8 9">
    <name type="scientific">Labrys wisconsinensis</name>
    <dbReference type="NCBI Taxonomy" id="425677"/>
    <lineage>
        <taxon>Bacteria</taxon>
        <taxon>Pseudomonadati</taxon>
        <taxon>Pseudomonadota</taxon>
        <taxon>Alphaproteobacteria</taxon>
        <taxon>Hyphomicrobiales</taxon>
        <taxon>Xanthobacteraceae</taxon>
        <taxon>Labrys</taxon>
    </lineage>
</organism>
<dbReference type="EMBL" id="JAUSVX010000001">
    <property type="protein sequence ID" value="MDQ0467143.1"/>
    <property type="molecule type" value="Genomic_DNA"/>
</dbReference>
<dbReference type="PROSITE" id="PS51007">
    <property type="entry name" value="CYTC"/>
    <property type="match status" value="1"/>
</dbReference>
<protein>
    <submittedName>
        <fullName evidence="8">Cytochrome c</fullName>
    </submittedName>
</protein>
<dbReference type="Gene3D" id="1.10.760.10">
    <property type="entry name" value="Cytochrome c-like domain"/>
    <property type="match status" value="1"/>
</dbReference>
<name>A0ABU0J128_9HYPH</name>